<feature type="binding site" evidence="5">
    <location>
        <position position="35"/>
    </location>
    <ligand>
        <name>ATP</name>
        <dbReference type="ChEBI" id="CHEBI:30616"/>
    </ligand>
</feature>
<dbReference type="InterPro" id="IPR011009">
    <property type="entry name" value="Kinase-like_dom_sf"/>
</dbReference>
<dbReference type="CDD" id="cd14014">
    <property type="entry name" value="STKc_PknB_like"/>
    <property type="match status" value="1"/>
</dbReference>
<dbReference type="SMART" id="SM00220">
    <property type="entry name" value="S_TKc"/>
    <property type="match status" value="1"/>
</dbReference>
<proteinExistence type="predicted"/>
<dbReference type="Proteomes" id="UP001204445">
    <property type="component" value="Unassembled WGS sequence"/>
</dbReference>
<dbReference type="RefSeq" id="WP_259057364.1">
    <property type="nucleotide sequence ID" value="NZ_JANUCT010000022.1"/>
</dbReference>
<dbReference type="Gene3D" id="1.25.40.10">
    <property type="entry name" value="Tetratricopeptide repeat domain"/>
    <property type="match status" value="1"/>
</dbReference>
<dbReference type="InterPro" id="IPR011990">
    <property type="entry name" value="TPR-like_helical_dom_sf"/>
</dbReference>
<evidence type="ECO:0000256" key="2">
    <source>
        <dbReference type="ARBA" id="ARBA00022741"/>
    </source>
</evidence>
<reference evidence="9" key="1">
    <citation type="submission" date="2022-08" db="EMBL/GenBank/DDBJ databases">
        <title>Genomic Encyclopedia of Type Strains, Phase III (KMG-III): the genomes of soil and plant-associated and newly described type strains.</title>
        <authorList>
            <person name="Whitman W."/>
        </authorList>
    </citation>
    <scope>NUCLEOTIDE SEQUENCE</scope>
    <source>
        <strain evidence="9">HMT 1</strain>
    </source>
</reference>
<dbReference type="PANTHER" id="PTHR43289">
    <property type="entry name" value="MITOGEN-ACTIVATED PROTEIN KINASE KINASE KINASE 20-RELATED"/>
    <property type="match status" value="1"/>
</dbReference>
<evidence type="ECO:0000256" key="6">
    <source>
        <dbReference type="SAM" id="MobiDB-lite"/>
    </source>
</evidence>
<evidence type="ECO:0000313" key="9">
    <source>
        <dbReference type="EMBL" id="MCS3904435.1"/>
    </source>
</evidence>
<evidence type="ECO:0000256" key="4">
    <source>
        <dbReference type="ARBA" id="ARBA00022840"/>
    </source>
</evidence>
<dbReference type="Gene3D" id="3.30.200.20">
    <property type="entry name" value="Phosphorylase Kinase, domain 1"/>
    <property type="match status" value="1"/>
</dbReference>
<gene>
    <name evidence="9" type="ORF">J2T55_002471</name>
</gene>
<keyword evidence="1" id="KW-0808">Transferase</keyword>
<dbReference type="PROSITE" id="PS50011">
    <property type="entry name" value="PROTEIN_KINASE_DOM"/>
    <property type="match status" value="1"/>
</dbReference>
<keyword evidence="7" id="KW-0812">Transmembrane</keyword>
<dbReference type="InterPro" id="IPR000719">
    <property type="entry name" value="Prot_kinase_dom"/>
</dbReference>
<dbReference type="Pfam" id="PF00069">
    <property type="entry name" value="Pkinase"/>
    <property type="match status" value="1"/>
</dbReference>
<dbReference type="EMBL" id="JANUCT010000022">
    <property type="protein sequence ID" value="MCS3904435.1"/>
    <property type="molecule type" value="Genomic_DNA"/>
</dbReference>
<keyword evidence="4 5" id="KW-0067">ATP-binding</keyword>
<dbReference type="InterPro" id="IPR017441">
    <property type="entry name" value="Protein_kinase_ATP_BS"/>
</dbReference>
<dbReference type="PANTHER" id="PTHR43289:SF6">
    <property type="entry name" value="SERINE_THREONINE-PROTEIN KINASE NEKL-3"/>
    <property type="match status" value="1"/>
</dbReference>
<dbReference type="GO" id="GO:0005524">
    <property type="term" value="F:ATP binding"/>
    <property type="evidence" value="ECO:0007669"/>
    <property type="project" value="UniProtKB-UniRule"/>
</dbReference>
<organism evidence="9 10">
    <name type="scientific">Methylohalomonas lacus</name>
    <dbReference type="NCBI Taxonomy" id="398773"/>
    <lineage>
        <taxon>Bacteria</taxon>
        <taxon>Pseudomonadati</taxon>
        <taxon>Pseudomonadota</taxon>
        <taxon>Gammaproteobacteria</taxon>
        <taxon>Methylohalomonadales</taxon>
        <taxon>Methylohalomonadaceae</taxon>
        <taxon>Methylohalomonas</taxon>
    </lineage>
</organism>
<dbReference type="PROSITE" id="PS00108">
    <property type="entry name" value="PROTEIN_KINASE_ST"/>
    <property type="match status" value="1"/>
</dbReference>
<sequence>MDIPGYSIREAIGRGGMATAYLAVQESLGREVVLKVLDTRSVQNSDLVERFLAEGRIVAALNHPNIITIYDIGIAGDDLYISMEYVQGGDLKQRIKQGLSADTALAYLEQLARGLRAAHAHDIIHRDIKPANILFRADGTPLITDFGIAKQTTLDSELTTTGMFLGSPNYVSPEQADGYPVDGRTDIYSLGCVLFEMLTGSKPYTFSSVIDIVIQHKQAPVPTLPEELADFQPLVNGMMAKPVDARFADCDALLESIQALRDRRQARINATVQAPADKHAPGARRRVIQVLGVLLFLAAAFFATVLYVNARLNEPPDQTIAATTRSVLEQAPGSNNADEPNRTVVAGADDAGPNREEVMRALAWLGRQSLEEFKLTYPPRDNAYYYFNKLLEIDPDNAQAQRGISNIADRYAILAEQTLARGETEKTRTYIELGLKIEPDNRTLQSLQSLLKQESEAGFLDAIRDLFGLS</sequence>
<keyword evidence="7" id="KW-0472">Membrane</keyword>
<feature type="transmembrane region" description="Helical" evidence="7">
    <location>
        <begin position="287"/>
        <end position="308"/>
    </location>
</feature>
<keyword evidence="7" id="KW-1133">Transmembrane helix</keyword>
<comment type="caution">
    <text evidence="9">The sequence shown here is derived from an EMBL/GenBank/DDBJ whole genome shotgun (WGS) entry which is preliminary data.</text>
</comment>
<evidence type="ECO:0000256" key="3">
    <source>
        <dbReference type="ARBA" id="ARBA00022777"/>
    </source>
</evidence>
<feature type="domain" description="Protein kinase" evidence="8">
    <location>
        <begin position="6"/>
        <end position="260"/>
    </location>
</feature>
<keyword evidence="2 5" id="KW-0547">Nucleotide-binding</keyword>
<evidence type="ECO:0000313" key="10">
    <source>
        <dbReference type="Proteomes" id="UP001204445"/>
    </source>
</evidence>
<protein>
    <submittedName>
        <fullName evidence="9">Serine/threonine protein kinase</fullName>
    </submittedName>
</protein>
<evidence type="ECO:0000256" key="5">
    <source>
        <dbReference type="PROSITE-ProRule" id="PRU10141"/>
    </source>
</evidence>
<name>A0AAE3L232_9GAMM</name>
<keyword evidence="3 9" id="KW-0418">Kinase</keyword>
<evidence type="ECO:0000256" key="7">
    <source>
        <dbReference type="SAM" id="Phobius"/>
    </source>
</evidence>
<dbReference type="GO" id="GO:0004674">
    <property type="term" value="F:protein serine/threonine kinase activity"/>
    <property type="evidence" value="ECO:0007669"/>
    <property type="project" value="UniProtKB-KW"/>
</dbReference>
<dbReference type="SUPFAM" id="SSF56112">
    <property type="entry name" value="Protein kinase-like (PK-like)"/>
    <property type="match status" value="1"/>
</dbReference>
<keyword evidence="9" id="KW-0723">Serine/threonine-protein kinase</keyword>
<dbReference type="PROSITE" id="PS00107">
    <property type="entry name" value="PROTEIN_KINASE_ATP"/>
    <property type="match status" value="1"/>
</dbReference>
<evidence type="ECO:0000256" key="1">
    <source>
        <dbReference type="ARBA" id="ARBA00022679"/>
    </source>
</evidence>
<accession>A0AAE3L232</accession>
<keyword evidence="10" id="KW-1185">Reference proteome</keyword>
<feature type="region of interest" description="Disordered" evidence="6">
    <location>
        <begin position="331"/>
        <end position="350"/>
    </location>
</feature>
<dbReference type="InterPro" id="IPR008271">
    <property type="entry name" value="Ser/Thr_kinase_AS"/>
</dbReference>
<dbReference type="AlphaFoldDB" id="A0AAE3L232"/>
<dbReference type="Gene3D" id="1.10.510.10">
    <property type="entry name" value="Transferase(Phosphotransferase) domain 1"/>
    <property type="match status" value="1"/>
</dbReference>
<evidence type="ECO:0000259" key="8">
    <source>
        <dbReference type="PROSITE" id="PS50011"/>
    </source>
</evidence>